<dbReference type="InterPro" id="IPR036412">
    <property type="entry name" value="HAD-like_sf"/>
</dbReference>
<feature type="active site" description="Proton donor" evidence="5">
    <location>
        <position position="13"/>
    </location>
</feature>
<reference evidence="8" key="1">
    <citation type="journal article" date="2014" name="Int. J. Syst. Evol. Microbiol.">
        <title>Complete genome sequence of Corynebacterium casei LMG S-19264T (=DSM 44701T), isolated from a smear-ripened cheese.</title>
        <authorList>
            <consortium name="US DOE Joint Genome Institute (JGI-PGF)"/>
            <person name="Walter F."/>
            <person name="Albersmeier A."/>
            <person name="Kalinowski J."/>
            <person name="Ruckert C."/>
        </authorList>
    </citation>
    <scope>NUCLEOTIDE SEQUENCE</scope>
    <source>
        <strain evidence="8">CGMCC 1.15371</strain>
    </source>
</reference>
<dbReference type="RefSeq" id="WP_188695706.1">
    <property type="nucleotide sequence ID" value="NZ_BMIR01000015.1"/>
</dbReference>
<dbReference type="GO" id="GO:0005737">
    <property type="term" value="C:cytoplasm"/>
    <property type="evidence" value="ECO:0007669"/>
    <property type="project" value="TreeGrafter"/>
</dbReference>
<keyword evidence="3" id="KW-0378">Hydrolase</keyword>
<sequence>MSRDYKAYLIDLDGTMYRGNIVIEEAVDFIQRLQQENLRYLFVTNNSMRTKEQVAEKLSSFGIPAEPDDVLTSSMATVNYIKAHFKQPSVFYIGEQGLQEAMEAAGFRYDEDHPDVVVMGLDQQVTYEKIAKATLAVRAGAVFLSTNPDVALPSERGLLPGNGAFTSIITASTGKAPIVIGKPGAEIVEQALAFLQLDRKDVLMVGDNYHTDILAGIHAKVDTLLVHTGVTAPSDLEKLSIQPTYTVATLEDWKW</sequence>
<evidence type="ECO:0000313" key="8">
    <source>
        <dbReference type="EMBL" id="GGE48542.1"/>
    </source>
</evidence>
<dbReference type="AlphaFoldDB" id="A0A8J2YKD6"/>
<dbReference type="FunFam" id="3.40.50.1000:FF:000053">
    <property type="entry name" value="TIGR01457 family HAD hydrolase"/>
    <property type="match status" value="1"/>
</dbReference>
<dbReference type="InterPro" id="IPR006357">
    <property type="entry name" value="HAD-SF_hydro_IIA"/>
</dbReference>
<feature type="binding site" evidence="7">
    <location>
        <position position="207"/>
    </location>
    <ligand>
        <name>Mg(2+)</name>
        <dbReference type="ChEBI" id="CHEBI:18420"/>
    </ligand>
</feature>
<dbReference type="PANTHER" id="PTHR19288:SF46">
    <property type="entry name" value="HALOACID DEHALOGENASE-LIKE HYDROLASE DOMAIN-CONTAINING PROTEIN 2"/>
    <property type="match status" value="1"/>
</dbReference>
<evidence type="ECO:0000256" key="2">
    <source>
        <dbReference type="ARBA" id="ARBA00022723"/>
    </source>
</evidence>
<protein>
    <submittedName>
        <fullName evidence="8">Haloacid dehalogenase</fullName>
    </submittedName>
</protein>
<feature type="binding site" evidence="7">
    <location>
        <position position="13"/>
    </location>
    <ligand>
        <name>Mg(2+)</name>
        <dbReference type="ChEBI" id="CHEBI:18420"/>
    </ligand>
</feature>
<dbReference type="Pfam" id="PF13242">
    <property type="entry name" value="Hydrolase_like"/>
    <property type="match status" value="1"/>
</dbReference>
<comment type="similarity">
    <text evidence="1">Belongs to the HAD-like hydrolase superfamily. NagD family.</text>
</comment>
<accession>A0A8J2YKD6</accession>
<dbReference type="SUPFAM" id="SSF56784">
    <property type="entry name" value="HAD-like"/>
    <property type="match status" value="1"/>
</dbReference>
<evidence type="ECO:0000256" key="7">
    <source>
        <dbReference type="PIRSR" id="PIRSR000915-3"/>
    </source>
</evidence>
<organism evidence="8 9">
    <name type="scientific">Pullulanibacillus camelliae</name>
    <dbReference type="NCBI Taxonomy" id="1707096"/>
    <lineage>
        <taxon>Bacteria</taxon>
        <taxon>Bacillati</taxon>
        <taxon>Bacillota</taxon>
        <taxon>Bacilli</taxon>
        <taxon>Bacillales</taxon>
        <taxon>Sporolactobacillaceae</taxon>
        <taxon>Pullulanibacillus</taxon>
    </lineage>
</organism>
<proteinExistence type="inferred from homology"/>
<dbReference type="InterPro" id="IPR006354">
    <property type="entry name" value="HAD-SF_hydro_IIA_hyp1"/>
</dbReference>
<dbReference type="PANTHER" id="PTHR19288">
    <property type="entry name" value="4-NITROPHENYLPHOSPHATASE-RELATED"/>
    <property type="match status" value="1"/>
</dbReference>
<gene>
    <name evidence="8" type="ORF">GCM10011391_29200</name>
</gene>
<dbReference type="EMBL" id="BMIR01000015">
    <property type="protein sequence ID" value="GGE48542.1"/>
    <property type="molecule type" value="Genomic_DNA"/>
</dbReference>
<name>A0A8J2YKD6_9BACL</name>
<evidence type="ECO:0000256" key="6">
    <source>
        <dbReference type="PIRSR" id="PIRSR000915-2"/>
    </source>
</evidence>
<evidence type="ECO:0000256" key="3">
    <source>
        <dbReference type="ARBA" id="ARBA00022801"/>
    </source>
</evidence>
<dbReference type="Proteomes" id="UP000628775">
    <property type="component" value="Unassembled WGS sequence"/>
</dbReference>
<keyword evidence="2 7" id="KW-0479">Metal-binding</keyword>
<evidence type="ECO:0000256" key="1">
    <source>
        <dbReference type="ARBA" id="ARBA00006696"/>
    </source>
</evidence>
<dbReference type="SFLD" id="SFLDS00003">
    <property type="entry name" value="Haloacid_Dehalogenase"/>
    <property type="match status" value="1"/>
</dbReference>
<feature type="binding site" evidence="7">
    <location>
        <position position="11"/>
    </location>
    <ligand>
        <name>Mg(2+)</name>
        <dbReference type="ChEBI" id="CHEBI:18420"/>
    </ligand>
</feature>
<dbReference type="GO" id="GO:0016791">
    <property type="term" value="F:phosphatase activity"/>
    <property type="evidence" value="ECO:0007669"/>
    <property type="project" value="TreeGrafter"/>
</dbReference>
<evidence type="ECO:0000313" key="9">
    <source>
        <dbReference type="Proteomes" id="UP000628775"/>
    </source>
</evidence>
<evidence type="ECO:0000256" key="5">
    <source>
        <dbReference type="PIRSR" id="PIRSR000915-1"/>
    </source>
</evidence>
<dbReference type="NCBIfam" id="TIGR01460">
    <property type="entry name" value="HAD-SF-IIA"/>
    <property type="match status" value="1"/>
</dbReference>
<reference evidence="8" key="2">
    <citation type="submission" date="2020-09" db="EMBL/GenBank/DDBJ databases">
        <authorList>
            <person name="Sun Q."/>
            <person name="Zhou Y."/>
        </authorList>
    </citation>
    <scope>NUCLEOTIDE SEQUENCE</scope>
    <source>
        <strain evidence="8">CGMCC 1.15371</strain>
    </source>
</reference>
<dbReference type="SFLD" id="SFLDG01139">
    <property type="entry name" value="C2.A:_Pyridoxal_Phosphate_Phos"/>
    <property type="match status" value="1"/>
</dbReference>
<feature type="active site" description="Nucleophile" evidence="5">
    <location>
        <position position="11"/>
    </location>
</feature>
<evidence type="ECO:0000256" key="4">
    <source>
        <dbReference type="ARBA" id="ARBA00022842"/>
    </source>
</evidence>
<keyword evidence="9" id="KW-1185">Reference proteome</keyword>
<dbReference type="CDD" id="cd07530">
    <property type="entry name" value="HAD_Pase_UmpH-like"/>
    <property type="match status" value="1"/>
</dbReference>
<comment type="cofactor">
    <cofactor evidence="7">
        <name>Mg(2+)</name>
        <dbReference type="ChEBI" id="CHEBI:18420"/>
    </cofactor>
    <text evidence="7">Divalent metal ions. Mg(2+) is the most effective.</text>
</comment>
<dbReference type="PIRSF" id="PIRSF000915">
    <property type="entry name" value="PGP-type_phosphatase"/>
    <property type="match status" value="1"/>
</dbReference>
<dbReference type="InterPro" id="IPR023214">
    <property type="entry name" value="HAD_sf"/>
</dbReference>
<dbReference type="NCBIfam" id="TIGR01457">
    <property type="entry name" value="HAD-SF-IIA-hyp2"/>
    <property type="match status" value="1"/>
</dbReference>
<keyword evidence="4 7" id="KW-0460">Magnesium</keyword>
<dbReference type="GO" id="GO:0046872">
    <property type="term" value="F:metal ion binding"/>
    <property type="evidence" value="ECO:0007669"/>
    <property type="project" value="UniProtKB-KW"/>
</dbReference>
<dbReference type="Gene3D" id="3.40.50.1000">
    <property type="entry name" value="HAD superfamily/HAD-like"/>
    <property type="match status" value="2"/>
</dbReference>
<feature type="binding site" evidence="6">
    <location>
        <position position="182"/>
    </location>
    <ligand>
        <name>substrate</name>
    </ligand>
</feature>
<dbReference type="Pfam" id="PF13344">
    <property type="entry name" value="Hydrolase_6"/>
    <property type="match status" value="1"/>
</dbReference>
<comment type="caution">
    <text evidence="8">The sequence shown here is derived from an EMBL/GenBank/DDBJ whole genome shotgun (WGS) entry which is preliminary data.</text>
</comment>